<dbReference type="PANTHER" id="PTHR23044">
    <property type="entry name" value="3'-5' EXONUCLEASE ERI1-RELATED"/>
    <property type="match status" value="1"/>
</dbReference>
<dbReference type="EnsemblMetazoa" id="XM_038213187.1">
    <property type="protein sequence ID" value="XP_038069115.1"/>
    <property type="gene ID" value="LOC119738337"/>
</dbReference>
<proteinExistence type="inferred from homology"/>
<comment type="similarity">
    <text evidence="9">Belongs to the ERI2 family.</text>
</comment>
<evidence type="ECO:0000256" key="10">
    <source>
        <dbReference type="ARBA" id="ARBA00068097"/>
    </source>
</evidence>
<evidence type="ECO:0000259" key="14">
    <source>
        <dbReference type="PROSITE" id="PS51999"/>
    </source>
</evidence>
<feature type="compositionally biased region" description="Polar residues" evidence="13">
    <location>
        <begin position="475"/>
        <end position="493"/>
    </location>
</feature>
<protein>
    <recommendedName>
        <fullName evidence="10">ERI1 exoribonuclease 2</fullName>
    </recommendedName>
    <alternativeName>
        <fullName evidence="11">Exonuclease domain-containing protein 1</fullName>
    </alternativeName>
</protein>
<dbReference type="GO" id="GO:0008270">
    <property type="term" value="F:zinc ion binding"/>
    <property type="evidence" value="ECO:0007669"/>
    <property type="project" value="UniProtKB-KW"/>
</dbReference>
<dbReference type="InterPro" id="IPR012337">
    <property type="entry name" value="RNaseH-like_sf"/>
</dbReference>
<keyword evidence="3" id="KW-0479">Metal-binding</keyword>
<dbReference type="GO" id="GO:0000175">
    <property type="term" value="F:3'-5'-RNA exonuclease activity"/>
    <property type="evidence" value="ECO:0007669"/>
    <property type="project" value="InterPro"/>
</dbReference>
<dbReference type="SUPFAM" id="SSF53098">
    <property type="entry name" value="Ribonuclease H-like"/>
    <property type="match status" value="1"/>
</dbReference>
<keyword evidence="4 12" id="KW-0863">Zinc-finger</keyword>
<evidence type="ECO:0000256" key="7">
    <source>
        <dbReference type="ARBA" id="ARBA00022839"/>
    </source>
</evidence>
<dbReference type="FunFam" id="3.30.420.10:FF:000062">
    <property type="entry name" value="ERI1 exoribonuclease 2 isoform X1"/>
    <property type="match status" value="1"/>
</dbReference>
<comment type="cofactor">
    <cofactor evidence="1">
        <name>Mg(2+)</name>
        <dbReference type="ChEBI" id="CHEBI:18420"/>
    </cofactor>
</comment>
<evidence type="ECO:0000313" key="15">
    <source>
        <dbReference type="EnsemblMetazoa" id="XP_038069115.1"/>
    </source>
</evidence>
<keyword evidence="16" id="KW-1185">Reference proteome</keyword>
<evidence type="ECO:0000256" key="11">
    <source>
        <dbReference type="ARBA" id="ARBA00083876"/>
    </source>
</evidence>
<dbReference type="InterPro" id="IPR051274">
    <property type="entry name" value="3-5_Exoribonuclease"/>
</dbReference>
<evidence type="ECO:0000256" key="12">
    <source>
        <dbReference type="PROSITE-ProRule" id="PRU01343"/>
    </source>
</evidence>
<dbReference type="Gene3D" id="3.30.420.10">
    <property type="entry name" value="Ribonuclease H-like superfamily/Ribonuclease H"/>
    <property type="match status" value="1"/>
</dbReference>
<evidence type="ECO:0000256" key="13">
    <source>
        <dbReference type="SAM" id="MobiDB-lite"/>
    </source>
</evidence>
<dbReference type="Pfam" id="PF00929">
    <property type="entry name" value="RNase_T"/>
    <property type="match status" value="1"/>
</dbReference>
<keyword evidence="2" id="KW-0540">Nuclease</keyword>
<evidence type="ECO:0000256" key="5">
    <source>
        <dbReference type="ARBA" id="ARBA00022801"/>
    </source>
</evidence>
<dbReference type="GO" id="GO:0003676">
    <property type="term" value="F:nucleic acid binding"/>
    <property type="evidence" value="ECO:0007669"/>
    <property type="project" value="InterPro"/>
</dbReference>
<name>A0A914AY92_PATMI</name>
<feature type="compositionally biased region" description="Polar residues" evidence="13">
    <location>
        <begin position="249"/>
        <end position="266"/>
    </location>
</feature>
<keyword evidence="5" id="KW-0378">Hydrolase</keyword>
<keyword evidence="6" id="KW-0862">Zinc</keyword>
<evidence type="ECO:0000256" key="3">
    <source>
        <dbReference type="ARBA" id="ARBA00022723"/>
    </source>
</evidence>
<dbReference type="RefSeq" id="XP_038069115.1">
    <property type="nucleotide sequence ID" value="XM_038213187.1"/>
</dbReference>
<dbReference type="OMA" id="YESTCWE"/>
<evidence type="ECO:0000256" key="8">
    <source>
        <dbReference type="ARBA" id="ARBA00022842"/>
    </source>
</evidence>
<dbReference type="InterPro" id="IPR013520">
    <property type="entry name" value="Ribonucl_H"/>
</dbReference>
<dbReference type="InterPro" id="IPR010666">
    <property type="entry name" value="Znf_GRF"/>
</dbReference>
<dbReference type="GeneID" id="119738337"/>
<keyword evidence="8" id="KW-0460">Magnesium</keyword>
<organism evidence="15 16">
    <name type="scientific">Patiria miniata</name>
    <name type="common">Bat star</name>
    <name type="synonym">Asterina miniata</name>
    <dbReference type="NCBI Taxonomy" id="46514"/>
    <lineage>
        <taxon>Eukaryota</taxon>
        <taxon>Metazoa</taxon>
        <taxon>Echinodermata</taxon>
        <taxon>Eleutherozoa</taxon>
        <taxon>Asterozoa</taxon>
        <taxon>Asteroidea</taxon>
        <taxon>Valvatacea</taxon>
        <taxon>Valvatida</taxon>
        <taxon>Asterinidae</taxon>
        <taxon>Patiria</taxon>
    </lineage>
</organism>
<dbReference type="SMART" id="SM00479">
    <property type="entry name" value="EXOIII"/>
    <property type="match status" value="1"/>
</dbReference>
<evidence type="ECO:0000256" key="4">
    <source>
        <dbReference type="ARBA" id="ARBA00022771"/>
    </source>
</evidence>
<dbReference type="PROSITE" id="PS51999">
    <property type="entry name" value="ZF_GRF"/>
    <property type="match status" value="1"/>
</dbReference>
<feature type="compositionally biased region" description="Polar residues" evidence="13">
    <location>
        <begin position="503"/>
        <end position="515"/>
    </location>
</feature>
<evidence type="ECO:0000313" key="16">
    <source>
        <dbReference type="Proteomes" id="UP000887568"/>
    </source>
</evidence>
<keyword evidence="7" id="KW-0269">Exonuclease</keyword>
<evidence type="ECO:0000256" key="9">
    <source>
        <dbReference type="ARBA" id="ARBA00038042"/>
    </source>
</evidence>
<feature type="compositionally biased region" description="Polar residues" evidence="13">
    <location>
        <begin position="529"/>
        <end position="552"/>
    </location>
</feature>
<dbReference type="PANTHER" id="PTHR23044:SF61">
    <property type="entry name" value="3'-5' EXORIBONUCLEASE 1-RELATED"/>
    <property type="match status" value="1"/>
</dbReference>
<dbReference type="InterPro" id="IPR036397">
    <property type="entry name" value="RNaseH_sf"/>
</dbReference>
<feature type="region of interest" description="Disordered" evidence="13">
    <location>
        <begin position="249"/>
        <end position="275"/>
    </location>
</feature>
<evidence type="ECO:0000256" key="2">
    <source>
        <dbReference type="ARBA" id="ARBA00022722"/>
    </source>
</evidence>
<evidence type="ECO:0000256" key="6">
    <source>
        <dbReference type="ARBA" id="ARBA00022833"/>
    </source>
</evidence>
<dbReference type="OrthoDB" id="448399at2759"/>
<reference evidence="15" key="1">
    <citation type="submission" date="2022-11" db="UniProtKB">
        <authorList>
            <consortium name="EnsemblMetazoa"/>
        </authorList>
    </citation>
    <scope>IDENTIFICATION</scope>
</reference>
<feature type="domain" description="GRF-type" evidence="14">
    <location>
        <begin position="563"/>
        <end position="618"/>
    </location>
</feature>
<dbReference type="Proteomes" id="UP000887568">
    <property type="component" value="Unplaced"/>
</dbReference>
<dbReference type="CDD" id="cd06133">
    <property type="entry name" value="ERI-1_3'hExo_like"/>
    <property type="match status" value="1"/>
</dbReference>
<evidence type="ECO:0000256" key="1">
    <source>
        <dbReference type="ARBA" id="ARBA00001946"/>
    </source>
</evidence>
<sequence length="688" mass="76136">MKSTKELARQLGLLRRRSTTSNQQSRDARRVKKTNQIFSYLIVIDFESTCWKDKKNVSQEVIEFPAVLLNTSTGSIEAEFHTYVLPEENPQLSAFCTELTGITQDQVESGVPLRFCLSKFSRWLTKQENEKSIAYNSGDEGKKLCTFVTWSDWDLSVCLHYECRRKQLLKPSALNSWIDLRATYKNFYERKPNGLHGALQDVGIEFRGRQHSGLDDARNTAHLAWRMMCDGCLMKITRTMPGTQQLKRKQTAQLPEQPTKVQVKQNTGKERQEPDSLCVNTHRGIESEDRLISHTQGICDEFSQSGKIRNTSLSSSIHFKIWEDATQPATVHSVIRPETSLPSLKDNEIGLNSSKNEGTEFFPVQTSLGAKIQSENRGMNKGKTHDAKLQSLNKGKQALFVRNTFNSRSSNCNGNICGNKDACSKSDVGENALQHTASHNLVNKIPTRVKSLVNTTTNAVPTRKNNKQFAGSARTGLQSTVTSPASLHGSSTSPPTPVVFKTPLSTPLHKQSVKPSPSDGFKTPYAPRTCTTPGSGSFKTPTQPSNTCTTPSLMGGKITPPMCQCGRRAKRRTAQSPGPNVNRVFYSCASGRRSSEAGLKDVTNSKKGCGYFKWESMVLAEKQRLVATSPVNQVSPWSAQRQSAVTSTSQLKKSAAKFSTSKTVTPVGFTGKRLGIAMRAVLRQQNQV</sequence>
<feature type="region of interest" description="Disordered" evidence="13">
    <location>
        <begin position="462"/>
        <end position="553"/>
    </location>
</feature>
<accession>A0A914AY92</accession>
<dbReference type="AlphaFoldDB" id="A0A914AY92"/>
<dbReference type="Pfam" id="PF06839">
    <property type="entry name" value="Zn_ribbon_GRF"/>
    <property type="match status" value="1"/>
</dbReference>
<dbReference type="InterPro" id="IPR047201">
    <property type="entry name" value="ERI-1_3'hExo-like"/>
</dbReference>